<reference evidence="8" key="1">
    <citation type="submission" date="2014-09" db="EMBL/GenBank/DDBJ databases">
        <authorList>
            <person name="Sharma Rahul"/>
            <person name="Thines Marco"/>
        </authorList>
    </citation>
    <scope>NUCLEOTIDE SEQUENCE [LARGE SCALE GENOMIC DNA]</scope>
</reference>
<dbReference type="PROSITE" id="PS01186">
    <property type="entry name" value="EGF_2"/>
    <property type="match status" value="2"/>
</dbReference>
<dbReference type="GO" id="GO:0007157">
    <property type="term" value="P:heterophilic cell-cell adhesion via plasma membrane cell adhesion molecules"/>
    <property type="evidence" value="ECO:0007669"/>
    <property type="project" value="TreeGrafter"/>
</dbReference>
<evidence type="ECO:0000256" key="2">
    <source>
        <dbReference type="ARBA" id="ARBA00022737"/>
    </source>
</evidence>
<feature type="signal peptide" evidence="5">
    <location>
        <begin position="1"/>
        <end position="15"/>
    </location>
</feature>
<dbReference type="EMBL" id="CCYD01000252">
    <property type="protein sequence ID" value="CEG36951.1"/>
    <property type="molecule type" value="Genomic_DNA"/>
</dbReference>
<evidence type="ECO:0000259" key="6">
    <source>
        <dbReference type="PROSITE" id="PS50026"/>
    </source>
</evidence>
<organism evidence="7 8">
    <name type="scientific">Plasmopara halstedii</name>
    <name type="common">Downy mildew of sunflower</name>
    <dbReference type="NCBI Taxonomy" id="4781"/>
    <lineage>
        <taxon>Eukaryota</taxon>
        <taxon>Sar</taxon>
        <taxon>Stramenopiles</taxon>
        <taxon>Oomycota</taxon>
        <taxon>Peronosporomycetes</taxon>
        <taxon>Peronosporales</taxon>
        <taxon>Peronosporaceae</taxon>
        <taxon>Plasmopara</taxon>
    </lineage>
</organism>
<dbReference type="GeneID" id="36399255"/>
<dbReference type="GO" id="GO:0042803">
    <property type="term" value="F:protein homodimerization activity"/>
    <property type="evidence" value="ECO:0007669"/>
    <property type="project" value="TreeGrafter"/>
</dbReference>
<dbReference type="RefSeq" id="XP_024573320.1">
    <property type="nucleotide sequence ID" value="XM_024722221.1"/>
</dbReference>
<evidence type="ECO:0000256" key="4">
    <source>
        <dbReference type="PROSITE-ProRule" id="PRU00076"/>
    </source>
</evidence>
<evidence type="ECO:0000313" key="7">
    <source>
        <dbReference type="EMBL" id="CEG36951.1"/>
    </source>
</evidence>
<dbReference type="InterPro" id="IPR002049">
    <property type="entry name" value="LE_dom"/>
</dbReference>
<proteinExistence type="predicted"/>
<dbReference type="Gene3D" id="2.10.25.10">
    <property type="entry name" value="Laminin"/>
    <property type="match status" value="3"/>
</dbReference>
<dbReference type="PANTHER" id="PTHR11219">
    <property type="entry name" value="TENEURIN AND N-ACETYLGLUCOSAMINE-1-PHOSPHODIESTER ALPHA-N-ACETYLGLUCOSAMINIDASE"/>
    <property type="match status" value="1"/>
</dbReference>
<keyword evidence="1 4" id="KW-0245">EGF-like domain</keyword>
<comment type="caution">
    <text evidence="4">Lacks conserved residue(s) required for the propagation of feature annotation.</text>
</comment>
<dbReference type="PANTHER" id="PTHR11219:SF69">
    <property type="entry name" value="TENEURIN-A"/>
    <property type="match status" value="1"/>
</dbReference>
<dbReference type="SMART" id="SM00181">
    <property type="entry name" value="EGF"/>
    <property type="match status" value="3"/>
</dbReference>
<name>A0A0P1A939_PLAHL</name>
<dbReference type="OMA" id="CDQFIVE"/>
<dbReference type="GO" id="GO:0046982">
    <property type="term" value="F:protein heterodimerization activity"/>
    <property type="evidence" value="ECO:0007669"/>
    <property type="project" value="TreeGrafter"/>
</dbReference>
<dbReference type="PROSITE" id="PS50026">
    <property type="entry name" value="EGF_3"/>
    <property type="match status" value="1"/>
</dbReference>
<feature type="domain" description="EGF-like" evidence="6">
    <location>
        <begin position="753"/>
        <end position="786"/>
    </location>
</feature>
<dbReference type="STRING" id="4781.A0A0P1A939"/>
<dbReference type="Proteomes" id="UP000054928">
    <property type="component" value="Unassembled WGS sequence"/>
</dbReference>
<dbReference type="AlphaFoldDB" id="A0A0P1A939"/>
<accession>A0A0P1A939</accession>
<dbReference type="GO" id="GO:0050839">
    <property type="term" value="F:cell adhesion molecule binding"/>
    <property type="evidence" value="ECO:0007669"/>
    <property type="project" value="TreeGrafter"/>
</dbReference>
<feature type="chain" id="PRO_5013175745" evidence="5">
    <location>
        <begin position="16"/>
        <end position="793"/>
    </location>
</feature>
<feature type="disulfide bond" evidence="4">
    <location>
        <begin position="776"/>
        <end position="785"/>
    </location>
</feature>
<sequence length="793" mass="82945">MWFLLFLLCQQLADAALTFVSITPASLDAGVTGTVDVAFTMDTTIPVGGVIEVVFPTTFHVDSSSVLSNPMGFDPSSTLAVTTATGMVIITIATTDALAGGVSFTLDSISNPGLGLSSNYWIRTKSASGTILESTPVVGSTFSSWTMSHAATVTAASQLAGRKTSYTVTWTTDIVLRVGSEVGIKFPVLSDSTIDITGATLAGLVGIDAASTELRVSSPYLILAIAGQDIAAGDTVSITYSNIINAAARSIPPFYVDTRYQTGAIFQVSSATNTLSFTSTTLPSATITPVSHWAGVATTYNVVFANLAYLPSGSRVEVTFPSRFEISGTTMSYTLNLPTVNTLFSLSGADTAKITLGNTVMPGVGRTISLENIINPGTSCDQFIVEYCLATWESYTLSIRDSGGNVFEASTTITGTPIVKKPLLYGRIRPFLKTPNTLTTATVTLDTATITPLGGYIEVEFPSDYSVGVGTITASSLINIPVTSSVVSSTSRSVKLQIADANIAATTGISFTVNKITTPSNHAVGTFAIRTQDAAGNTIEESNFIGGEGCLYLNDCNGHGTCTLLSKTCICETGWSAPTDVADYKSPDCSTRVCPSNYAWSSIPSGTTVAHDILVECSGMGICDRRAGTCTCFPGFEGSACERMGCPNDCSHRGTCLSMRDMAAAKNANPISSPTTYDNDPFSSSWDSDRIYGCVCDSSWAVGTASGELQATEYFGADCSNRHCPIGDDPDTAVDETDCQGKTVPGGNAVGLPGNKCLVECSNRGVCDYKAGTCICFQGYTGFACQTRDTLAN</sequence>
<protein>
    <submittedName>
        <fullName evidence="7">Teneurin-1 and related extracellular matrix proteins, contain EGF-like repeats</fullName>
    </submittedName>
</protein>
<keyword evidence="3 4" id="KW-1015">Disulfide bond</keyword>
<feature type="disulfide bond" evidence="4">
    <location>
        <begin position="757"/>
        <end position="767"/>
    </location>
</feature>
<dbReference type="InterPro" id="IPR051216">
    <property type="entry name" value="Teneurin"/>
</dbReference>
<dbReference type="OrthoDB" id="165113at2759"/>
<dbReference type="Pfam" id="PF23106">
    <property type="entry name" value="EGF_Teneurin"/>
    <property type="match status" value="2"/>
</dbReference>
<keyword evidence="5" id="KW-0732">Signal</keyword>
<dbReference type="InterPro" id="IPR000742">
    <property type="entry name" value="EGF"/>
</dbReference>
<dbReference type="PROSITE" id="PS00022">
    <property type="entry name" value="EGF_1"/>
    <property type="match status" value="2"/>
</dbReference>
<evidence type="ECO:0000256" key="5">
    <source>
        <dbReference type="SAM" id="SignalP"/>
    </source>
</evidence>
<dbReference type="CDD" id="cd00055">
    <property type="entry name" value="EGF_Lam"/>
    <property type="match status" value="1"/>
</dbReference>
<keyword evidence="2" id="KW-0677">Repeat</keyword>
<evidence type="ECO:0000313" key="8">
    <source>
        <dbReference type="Proteomes" id="UP000054928"/>
    </source>
</evidence>
<evidence type="ECO:0000256" key="3">
    <source>
        <dbReference type="ARBA" id="ARBA00023157"/>
    </source>
</evidence>
<keyword evidence="8" id="KW-1185">Reference proteome</keyword>
<evidence type="ECO:0000256" key="1">
    <source>
        <dbReference type="ARBA" id="ARBA00022536"/>
    </source>
</evidence>